<name>A0ABT3M3R3_9LEPT</name>
<proteinExistence type="predicted"/>
<sequence>MESNFFNQFAYLSYATAFSLDGLFTNVVGSFNQNLANSQKKTGVTFHQKQYGKY</sequence>
<evidence type="ECO:0000313" key="2">
    <source>
        <dbReference type="Proteomes" id="UP001208794"/>
    </source>
</evidence>
<dbReference type="RefSeq" id="WP_265357067.1">
    <property type="nucleotide sequence ID" value="NZ_JAMQPR010000001.1"/>
</dbReference>
<gene>
    <name evidence="1" type="ORF">ND855_02625</name>
</gene>
<dbReference type="EMBL" id="JAMQPR010000001">
    <property type="protein sequence ID" value="MCW7503005.1"/>
    <property type="molecule type" value="Genomic_DNA"/>
</dbReference>
<dbReference type="Proteomes" id="UP001208794">
    <property type="component" value="Unassembled WGS sequence"/>
</dbReference>
<comment type="caution">
    <text evidence="1">The sequence shown here is derived from an EMBL/GenBank/DDBJ whole genome shotgun (WGS) entry which is preliminary data.</text>
</comment>
<reference evidence="1 2" key="1">
    <citation type="submission" date="2022-06" db="EMBL/GenBank/DDBJ databases">
        <title>Leptospira isolates from biofilms formed at urban environments.</title>
        <authorList>
            <person name="Ribeiro P.S."/>
            <person name="Sousa T."/>
            <person name="Carvalho N."/>
            <person name="Aburjaile F."/>
            <person name="Neves F."/>
            <person name="Oliveira D."/>
            <person name="Blanco L."/>
            <person name="Lima J."/>
            <person name="Costa F."/>
            <person name="Brenig B."/>
            <person name="Soares S."/>
            <person name="Ramos R."/>
            <person name="Goes-Neto A."/>
            <person name="Matiuzzi M."/>
            <person name="Azevedo V."/>
            <person name="Ristow P."/>
        </authorList>
    </citation>
    <scope>NUCLEOTIDE SEQUENCE [LARGE SCALE GENOMIC DNA]</scope>
    <source>
        <strain evidence="1 2">VSF14</strain>
    </source>
</reference>
<keyword evidence="2" id="KW-1185">Reference proteome</keyword>
<protein>
    <submittedName>
        <fullName evidence="1">Uncharacterized protein</fullName>
    </submittedName>
</protein>
<organism evidence="1 2">
    <name type="scientific">Leptospira paudalimensis</name>
    <dbReference type="NCBI Taxonomy" id="2950024"/>
    <lineage>
        <taxon>Bacteria</taxon>
        <taxon>Pseudomonadati</taxon>
        <taxon>Spirochaetota</taxon>
        <taxon>Spirochaetia</taxon>
        <taxon>Leptospirales</taxon>
        <taxon>Leptospiraceae</taxon>
        <taxon>Leptospira</taxon>
    </lineage>
</organism>
<accession>A0ABT3M3R3</accession>
<evidence type="ECO:0000313" key="1">
    <source>
        <dbReference type="EMBL" id="MCW7503005.1"/>
    </source>
</evidence>